<dbReference type="EMBL" id="PEVC01000015">
    <property type="protein sequence ID" value="PIV01705.1"/>
    <property type="molecule type" value="Genomic_DNA"/>
</dbReference>
<dbReference type="Gene3D" id="2.70.70.10">
    <property type="entry name" value="Glucose Permease (Domain IIA)"/>
    <property type="match status" value="1"/>
</dbReference>
<dbReference type="AlphaFoldDB" id="A0A2M7BF05"/>
<accession>A0A2M7BF05</accession>
<evidence type="ECO:0000313" key="3">
    <source>
        <dbReference type="EMBL" id="PIV01705.1"/>
    </source>
</evidence>
<evidence type="ECO:0000256" key="1">
    <source>
        <dbReference type="SAM" id="Coils"/>
    </source>
</evidence>
<proteinExistence type="predicted"/>
<dbReference type="Proteomes" id="UP000229631">
    <property type="component" value="Unassembled WGS sequence"/>
</dbReference>
<dbReference type="Gene3D" id="6.10.250.3150">
    <property type="match status" value="1"/>
</dbReference>
<keyword evidence="2" id="KW-0732">Signal</keyword>
<feature type="chain" id="PRO_5014734077" description="Peptidase M23 domain-containing protein" evidence="2">
    <location>
        <begin position="29"/>
        <end position="393"/>
    </location>
</feature>
<feature type="coiled-coil region" evidence="1">
    <location>
        <begin position="31"/>
        <end position="100"/>
    </location>
</feature>
<organism evidence="3 4">
    <name type="scientific">Candidatus Shapirobacteria bacterium CG03_land_8_20_14_0_80_39_12</name>
    <dbReference type="NCBI Taxonomy" id="1974879"/>
    <lineage>
        <taxon>Bacteria</taxon>
        <taxon>Candidatus Shapironibacteriota</taxon>
    </lineage>
</organism>
<comment type="caution">
    <text evidence="3">The sequence shown here is derived from an EMBL/GenBank/DDBJ whole genome shotgun (WGS) entry which is preliminary data.</text>
</comment>
<sequence length="393" mass="44867">MKKKILLFFGTVLLVLFSLFVFPKPVFADPLTDINNQIAEYQKQIDELEKQKNSLSQQISLMDKQIQVATLKISQTETQIKILEQEIGVLSGKIVRLEDSLDFLSKALLSRVTESYKRGKIDPLSLLFLSKNFSQFINNLHLLQTVQLHDRTMLLSMETTRTSYDDQKQLKVKAQADLVKLQKQLVTQKQQLNSQIADRKRLLEETKGKEANYQKLLAQARAELEAISGILAGNGTEKEMRKVSEGERIASLIPGESCNSSGTHLHFIVYRDNQTLNPFNFLKSVDYENCSGSRCGSTDGDPFNPSGNWNWPLNPKIKFNQGYGSTWAIKHTWVGRIYNFHNGIDIQSNSLEVKAVKSGTLYWGSYIGNCVLRYVKVHHDEEGYDTYYLHINY</sequence>
<evidence type="ECO:0000256" key="2">
    <source>
        <dbReference type="SAM" id="SignalP"/>
    </source>
</evidence>
<keyword evidence="1" id="KW-0175">Coiled coil</keyword>
<feature type="signal peptide" evidence="2">
    <location>
        <begin position="1"/>
        <end position="28"/>
    </location>
</feature>
<feature type="coiled-coil region" evidence="1">
    <location>
        <begin position="164"/>
        <end position="223"/>
    </location>
</feature>
<protein>
    <recommendedName>
        <fullName evidence="5">Peptidase M23 domain-containing protein</fullName>
    </recommendedName>
</protein>
<name>A0A2M7BF05_9BACT</name>
<evidence type="ECO:0000313" key="4">
    <source>
        <dbReference type="Proteomes" id="UP000229631"/>
    </source>
</evidence>
<dbReference type="InterPro" id="IPR011055">
    <property type="entry name" value="Dup_hybrid_motif"/>
</dbReference>
<evidence type="ECO:0008006" key="5">
    <source>
        <dbReference type="Google" id="ProtNLM"/>
    </source>
</evidence>
<gene>
    <name evidence="3" type="ORF">COS54_00650</name>
</gene>
<reference evidence="4" key="1">
    <citation type="submission" date="2017-09" db="EMBL/GenBank/DDBJ databases">
        <title>Depth-based differentiation of microbial function through sediment-hosted aquifers and enrichment of novel symbionts in the deep terrestrial subsurface.</title>
        <authorList>
            <person name="Probst A.J."/>
            <person name="Ladd B."/>
            <person name="Jarett J.K."/>
            <person name="Geller-Mcgrath D.E."/>
            <person name="Sieber C.M.K."/>
            <person name="Emerson J.B."/>
            <person name="Anantharaman K."/>
            <person name="Thomas B.C."/>
            <person name="Malmstrom R."/>
            <person name="Stieglmeier M."/>
            <person name="Klingl A."/>
            <person name="Woyke T."/>
            <person name="Ryan C.M."/>
            <person name="Banfield J.F."/>
        </authorList>
    </citation>
    <scope>NUCLEOTIDE SEQUENCE [LARGE SCALE GENOMIC DNA]</scope>
</reference>